<comment type="caution">
    <text evidence="1">The sequence shown here is derived from an EMBL/GenBank/DDBJ whole genome shotgun (WGS) entry which is preliminary data.</text>
</comment>
<name>A0A5C7B0W7_9FLAO</name>
<protein>
    <submittedName>
        <fullName evidence="1">DUF3822 family protein</fullName>
    </submittedName>
</protein>
<accession>A0A5C7B0W7</accession>
<gene>
    <name evidence="1" type="ORF">FUA26_05540</name>
</gene>
<dbReference type="InterPro" id="IPR024213">
    <property type="entry name" value="DUF3822"/>
</dbReference>
<dbReference type="Gene3D" id="3.30.420.260">
    <property type="match status" value="1"/>
</dbReference>
<dbReference type="CDD" id="cd24013">
    <property type="entry name" value="ASKHA_ATPase_BT3980-like"/>
    <property type="match status" value="1"/>
</dbReference>
<dbReference type="EMBL" id="VOSC01000019">
    <property type="protein sequence ID" value="TXE11532.1"/>
    <property type="molecule type" value="Genomic_DNA"/>
</dbReference>
<dbReference type="OrthoDB" id="658622at2"/>
<keyword evidence="2" id="KW-1185">Reference proteome</keyword>
<evidence type="ECO:0000313" key="2">
    <source>
        <dbReference type="Proteomes" id="UP000321790"/>
    </source>
</evidence>
<dbReference type="Pfam" id="PF12864">
    <property type="entry name" value="DUF3822"/>
    <property type="match status" value="1"/>
</dbReference>
<dbReference type="RefSeq" id="WP_147132749.1">
    <property type="nucleotide sequence ID" value="NZ_VOSC01000019.1"/>
</dbReference>
<dbReference type="Proteomes" id="UP000321790">
    <property type="component" value="Unassembled WGS sequence"/>
</dbReference>
<dbReference type="Gene3D" id="3.30.420.250">
    <property type="match status" value="1"/>
</dbReference>
<organism evidence="1 2">
    <name type="scientific">Seonamhaeicola algicola</name>
    <dbReference type="NCBI Taxonomy" id="1719036"/>
    <lineage>
        <taxon>Bacteria</taxon>
        <taxon>Pseudomonadati</taxon>
        <taxon>Bacteroidota</taxon>
        <taxon>Flavobacteriia</taxon>
        <taxon>Flavobacteriales</taxon>
        <taxon>Flavobacteriaceae</taxon>
    </lineage>
</organism>
<reference evidence="2" key="1">
    <citation type="submission" date="2019-08" db="EMBL/GenBank/DDBJ databases">
        <title>Seonamhaeicola sediminis sp. nov., isolated from marine sediment.</title>
        <authorList>
            <person name="Cao W.R."/>
        </authorList>
    </citation>
    <scope>NUCLEOTIDE SEQUENCE [LARGE SCALE GENOMIC DNA]</scope>
    <source>
        <strain evidence="2">Gy8</strain>
    </source>
</reference>
<proteinExistence type="predicted"/>
<dbReference type="AlphaFoldDB" id="A0A5C7B0W7"/>
<evidence type="ECO:0000313" key="1">
    <source>
        <dbReference type="EMBL" id="TXE11532.1"/>
    </source>
</evidence>
<sequence length="273" mass="31662">MALTSNTTHKLTNKQLSIQISLNGLSFCVLNQSTNTITALKKIDFSKKLNPIKLLEKVENIFKTEKSLQDSFSSVTLIHENELSTLVPKHLFNEDALADYLKFNAKIFQTDFISFDETTNSNAVSVYVPYVNINNYIYDKFGAFTFKHISTILIENILEAEKHTNQPKVYINVNTSNFELVVVNNNKLVFYNTFEYVTKQDFIYYILFTAEQLQLNPEVFNLVFVGDIDDTDEFYKITYKYVRNVSFGNSIGNYNFIEKPKHKHSFFTLIKSF</sequence>